<organism evidence="2 3">
    <name type="scientific">Leishmania infantum</name>
    <dbReference type="NCBI Taxonomy" id="5671"/>
    <lineage>
        <taxon>Eukaryota</taxon>
        <taxon>Discoba</taxon>
        <taxon>Euglenozoa</taxon>
        <taxon>Kinetoplastea</taxon>
        <taxon>Metakinetoplastina</taxon>
        <taxon>Trypanosomatida</taxon>
        <taxon>Trypanosomatidae</taxon>
        <taxon>Leishmaniinae</taxon>
        <taxon>Leishmania</taxon>
    </lineage>
</organism>
<dbReference type="VEuPathDB" id="TriTrypDB:LINF_270010800"/>
<evidence type="ECO:0000313" key="2">
    <source>
        <dbReference type="EMBL" id="CAC9498886.1"/>
    </source>
</evidence>
<evidence type="ECO:0000313" key="3">
    <source>
        <dbReference type="Proteomes" id="UP000255414"/>
    </source>
</evidence>
<feature type="domain" description="DUF7623" evidence="1">
    <location>
        <begin position="63"/>
        <end position="107"/>
    </location>
</feature>
<accession>A0A6L0XIV2</accession>
<sequence length="137" mass="15616">MEVERLRRVRTCADADADAEVARLEDEMRNRARDLAVSKKASERVMLRSMETPLTSGQLDALLDKDAETADMERRLRELRKKPDKNAAAIKALEEEVQKRAQELADGILPRSVPSVWRRVRRPHDGGTSAVRRRCVP</sequence>
<dbReference type="AlphaFoldDB" id="A0A6L0XIV2"/>
<dbReference type="Proteomes" id="UP000255414">
    <property type="component" value="Chromosome 27"/>
</dbReference>
<evidence type="ECO:0000259" key="1">
    <source>
        <dbReference type="Pfam" id="PF24610"/>
    </source>
</evidence>
<protein>
    <submittedName>
        <fullName evidence="2">Hypothetical_protein_-_conserved</fullName>
    </submittedName>
</protein>
<dbReference type="Pfam" id="PF24610">
    <property type="entry name" value="DUF7623"/>
    <property type="match status" value="1"/>
</dbReference>
<gene>
    <name evidence="2" type="ORF">LINF_270010800</name>
</gene>
<reference evidence="2" key="1">
    <citation type="submission" date="2020-06" db="EMBL/GenBank/DDBJ databases">
        <authorList>
            <person name="Gonzalez-de la Fuente S."/>
            <person name="Peiro-Pastor R."/>
            <person name="Rastrojo A."/>
            <person name="Moreno J."/>
            <person name="Carrasco-Ramiro F."/>
            <person name="Requena JM."/>
            <person name="Aguado B."/>
        </authorList>
    </citation>
    <scope>NUCLEOTIDE SEQUENCE</scope>
</reference>
<proteinExistence type="predicted"/>
<name>A0A6L0XIV2_LEIIN</name>
<dbReference type="EMBL" id="LR812960">
    <property type="protein sequence ID" value="CAC9498886.1"/>
    <property type="molecule type" value="Genomic_DNA"/>
</dbReference>
<dbReference type="InterPro" id="IPR056040">
    <property type="entry name" value="DUF7623"/>
</dbReference>